<evidence type="ECO:0000313" key="2">
    <source>
        <dbReference type="Proteomes" id="UP001524499"/>
    </source>
</evidence>
<dbReference type="EMBL" id="JANIBJ010000026">
    <property type="protein sequence ID" value="MCQ8105252.1"/>
    <property type="molecule type" value="Genomic_DNA"/>
</dbReference>
<evidence type="ECO:0000313" key="1">
    <source>
        <dbReference type="EMBL" id="MCQ8105252.1"/>
    </source>
</evidence>
<proteinExistence type="predicted"/>
<accession>A0ABT1TIF7</accession>
<comment type="caution">
    <text evidence="1">The sequence shown here is derived from an EMBL/GenBank/DDBJ whole genome shotgun (WGS) entry which is preliminary data.</text>
</comment>
<protein>
    <submittedName>
        <fullName evidence="1">Uncharacterized protein</fullName>
    </submittedName>
</protein>
<organism evidence="1 2">
    <name type="scientific">Methylomonas subterranea</name>
    <dbReference type="NCBI Taxonomy" id="2952225"/>
    <lineage>
        <taxon>Bacteria</taxon>
        <taxon>Pseudomonadati</taxon>
        <taxon>Pseudomonadota</taxon>
        <taxon>Gammaproteobacteria</taxon>
        <taxon>Methylococcales</taxon>
        <taxon>Methylococcaceae</taxon>
        <taxon>Methylomonas</taxon>
    </lineage>
</organism>
<gene>
    <name evidence="1" type="ORF">NP590_14145</name>
</gene>
<reference evidence="1 2" key="1">
    <citation type="submission" date="2022-07" db="EMBL/GenBank/DDBJ databases">
        <title>Methylomonas rivi sp. nov., Methylomonas rosea sp. nov., Methylomonas aureus sp. nov. and Methylomonas subterranea sp. nov., four novel methanotrophs isolated from a freshwater creek and the deep terrestrial subsurface.</title>
        <authorList>
            <person name="Abin C."/>
            <person name="Sankaranarayanan K."/>
            <person name="Garner C."/>
            <person name="Sindelar R."/>
            <person name="Kotary K."/>
            <person name="Garner R."/>
            <person name="Barclay S."/>
            <person name="Lawson P."/>
            <person name="Krumholz L."/>
        </authorList>
    </citation>
    <scope>NUCLEOTIDE SEQUENCE [LARGE SCALE GENOMIC DNA]</scope>
    <source>
        <strain evidence="1 2">SURF-2</strain>
    </source>
</reference>
<name>A0ABT1TIF7_9GAMM</name>
<sequence length="48" mass="5134">MNSLSKHLLTGLLFAAGIYGVINGEFIISSALFAITTYTSSINKDPKD</sequence>
<keyword evidence="2" id="KW-1185">Reference proteome</keyword>
<dbReference type="RefSeq" id="WP_256603177.1">
    <property type="nucleotide sequence ID" value="NZ_JANIBJ010000026.1"/>
</dbReference>
<dbReference type="Proteomes" id="UP001524499">
    <property type="component" value="Unassembled WGS sequence"/>
</dbReference>